<dbReference type="RefSeq" id="WP_185107952.1">
    <property type="nucleotide sequence ID" value="NZ_BAAAXY010000160.1"/>
</dbReference>
<dbReference type="AlphaFoldDB" id="A0A7X0U385"/>
<evidence type="ECO:0000313" key="1">
    <source>
        <dbReference type="EMBL" id="MBB6553637.1"/>
    </source>
</evidence>
<dbReference type="EMBL" id="JACHMI010000001">
    <property type="protein sequence ID" value="MBB6553637.1"/>
    <property type="molecule type" value="Genomic_DNA"/>
</dbReference>
<gene>
    <name evidence="1" type="ORF">HD593_008432</name>
</gene>
<sequence>MGMLAGVTHLTSQADFLKGGLAARYLPSADVTPFVMRRAMPLRAIETMNYICSINPHIPACAPTNDCPDPGPDPATTSFCPTREFVC</sequence>
<accession>A0A7X0U385</accession>
<organism evidence="1 2">
    <name type="scientific">Nonomuraea rubra</name>
    <dbReference type="NCBI Taxonomy" id="46180"/>
    <lineage>
        <taxon>Bacteria</taxon>
        <taxon>Bacillati</taxon>
        <taxon>Actinomycetota</taxon>
        <taxon>Actinomycetes</taxon>
        <taxon>Streptosporangiales</taxon>
        <taxon>Streptosporangiaceae</taxon>
        <taxon>Nonomuraea</taxon>
    </lineage>
</organism>
<dbReference type="Proteomes" id="UP000565579">
    <property type="component" value="Unassembled WGS sequence"/>
</dbReference>
<proteinExistence type="predicted"/>
<protein>
    <submittedName>
        <fullName evidence="1">Uncharacterized protein</fullName>
    </submittedName>
</protein>
<reference evidence="1 2" key="1">
    <citation type="submission" date="2020-08" db="EMBL/GenBank/DDBJ databases">
        <title>Sequencing the genomes of 1000 actinobacteria strains.</title>
        <authorList>
            <person name="Klenk H.-P."/>
        </authorList>
    </citation>
    <scope>NUCLEOTIDE SEQUENCE [LARGE SCALE GENOMIC DNA]</scope>
    <source>
        <strain evidence="1 2">DSM 43768</strain>
    </source>
</reference>
<comment type="caution">
    <text evidence="1">The sequence shown here is derived from an EMBL/GenBank/DDBJ whole genome shotgun (WGS) entry which is preliminary data.</text>
</comment>
<keyword evidence="2" id="KW-1185">Reference proteome</keyword>
<evidence type="ECO:0000313" key="2">
    <source>
        <dbReference type="Proteomes" id="UP000565579"/>
    </source>
</evidence>
<name>A0A7X0U385_9ACTN</name>